<keyword evidence="4" id="KW-1185">Reference proteome</keyword>
<accession>A0A2G5SE55</accession>
<feature type="transmembrane region" description="Helical" evidence="1">
    <location>
        <begin position="24"/>
        <end position="45"/>
    </location>
</feature>
<name>A0A2G5SE55_9PELO</name>
<feature type="domain" description="7TM GPCR serpentine receptor class x (Srx)" evidence="2">
    <location>
        <begin position="33"/>
        <end position="291"/>
    </location>
</feature>
<comment type="caution">
    <text evidence="3">The sequence shown here is derived from an EMBL/GenBank/DDBJ whole genome shotgun (WGS) entry which is preliminary data.</text>
</comment>
<feature type="transmembrane region" description="Helical" evidence="1">
    <location>
        <begin position="234"/>
        <end position="252"/>
    </location>
</feature>
<feature type="transmembrane region" description="Helical" evidence="1">
    <location>
        <begin position="97"/>
        <end position="117"/>
    </location>
</feature>
<organism evidence="3 4">
    <name type="scientific">Caenorhabditis nigoni</name>
    <dbReference type="NCBI Taxonomy" id="1611254"/>
    <lineage>
        <taxon>Eukaryota</taxon>
        <taxon>Metazoa</taxon>
        <taxon>Ecdysozoa</taxon>
        <taxon>Nematoda</taxon>
        <taxon>Chromadorea</taxon>
        <taxon>Rhabditida</taxon>
        <taxon>Rhabditina</taxon>
        <taxon>Rhabditomorpha</taxon>
        <taxon>Rhabditoidea</taxon>
        <taxon>Rhabditidae</taxon>
        <taxon>Peloderinae</taxon>
        <taxon>Caenorhabditis</taxon>
    </lineage>
</organism>
<dbReference type="EMBL" id="PDUG01000013">
    <property type="protein sequence ID" value="PIC13340.1"/>
    <property type="molecule type" value="Genomic_DNA"/>
</dbReference>
<dbReference type="Proteomes" id="UP000230233">
    <property type="component" value="Unassembled WGS sequence"/>
</dbReference>
<dbReference type="Pfam" id="PF10328">
    <property type="entry name" value="7TM_GPCR_Srx"/>
    <property type="match status" value="1"/>
</dbReference>
<dbReference type="AlphaFoldDB" id="A0A2G5SE55"/>
<dbReference type="PANTHER" id="PTHR23017">
    <property type="entry name" value="SERPENTINE RECEPTOR, CLASS X"/>
    <property type="match status" value="1"/>
</dbReference>
<evidence type="ECO:0000259" key="2">
    <source>
        <dbReference type="Pfam" id="PF10328"/>
    </source>
</evidence>
<feature type="transmembrane region" description="Helical" evidence="1">
    <location>
        <begin position="66"/>
        <end position="85"/>
    </location>
</feature>
<dbReference type="STRING" id="1611254.A0A2G5SE55"/>
<dbReference type="SUPFAM" id="SSF81321">
    <property type="entry name" value="Family A G protein-coupled receptor-like"/>
    <property type="match status" value="1"/>
</dbReference>
<dbReference type="OrthoDB" id="5790757at2759"/>
<dbReference type="Gene3D" id="1.20.1070.10">
    <property type="entry name" value="Rhodopsin 7-helix transmembrane proteins"/>
    <property type="match status" value="1"/>
</dbReference>
<reference evidence="4" key="1">
    <citation type="submission" date="2017-10" db="EMBL/GenBank/DDBJ databases">
        <title>Rapid genome shrinkage in a self-fertile nematode reveals novel sperm competition proteins.</title>
        <authorList>
            <person name="Yin D."/>
            <person name="Schwarz E.M."/>
            <person name="Thomas C.G."/>
            <person name="Felde R.L."/>
            <person name="Korf I.F."/>
            <person name="Cutter A.D."/>
            <person name="Schartner C.M."/>
            <person name="Ralston E.J."/>
            <person name="Meyer B.J."/>
            <person name="Haag E.S."/>
        </authorList>
    </citation>
    <scope>NUCLEOTIDE SEQUENCE [LARGE SCALE GENOMIC DNA]</scope>
    <source>
        <strain evidence="4">JU1422</strain>
    </source>
</reference>
<gene>
    <name evidence="3" type="primary">Cni-srx-43</name>
    <name evidence="3" type="ORF">B9Z55_027748</name>
</gene>
<keyword evidence="1" id="KW-0472">Membrane</keyword>
<proteinExistence type="predicted"/>
<keyword evidence="1" id="KW-1133">Transmembrane helix</keyword>
<protein>
    <recommendedName>
        <fullName evidence="2">7TM GPCR serpentine receptor class x (Srx) domain-containing protein</fullName>
    </recommendedName>
</protein>
<evidence type="ECO:0000313" key="3">
    <source>
        <dbReference type="EMBL" id="PIC13340.1"/>
    </source>
</evidence>
<sequence length="325" mass="37166">MVIRNLTAVWILSQTATYDFDDTLAGGLVSIECIIGFLLLSAVIYGCQTLPPLKSPFGLLMLNQNVTQLLACIDSGAFFFFGVLLNSKIVMKNNHVFGFVSVMLLPVILGSFFLMSANRLCASTMVFTYKRIFTKHKIITFIFSIWCFSLVFCAWIFGSRDCKFEFYIYGWFFTGAQYTEKCQDLIVTYNFGVQVTLTSLIMVSDVVTLFVLVCLRNRVYNKQSAAVRRREMSFAGQVLIQGIVFVAHGFWYDMGYAILPGNDDRWKYFFTTSFSSNLLHVFDPIVVFMFNPEFRKWILNFRFLFQKNKVNVTMISPSAAVSSHT</sequence>
<dbReference type="InterPro" id="IPR019430">
    <property type="entry name" value="7TM_GPCR_serpentine_rcpt_Srx"/>
</dbReference>
<evidence type="ECO:0000256" key="1">
    <source>
        <dbReference type="SAM" id="Phobius"/>
    </source>
</evidence>
<keyword evidence="1" id="KW-0812">Transmembrane</keyword>
<evidence type="ECO:0000313" key="4">
    <source>
        <dbReference type="Proteomes" id="UP000230233"/>
    </source>
</evidence>
<feature type="transmembrane region" description="Helical" evidence="1">
    <location>
        <begin position="191"/>
        <end position="213"/>
    </location>
</feature>
<feature type="transmembrane region" description="Helical" evidence="1">
    <location>
        <begin position="138"/>
        <end position="157"/>
    </location>
</feature>
<dbReference type="PANTHER" id="PTHR23017:SF24">
    <property type="entry name" value="7TM GPCR SERPENTINE RECEPTOR CLASS X (SRX) DOMAIN-CONTAINING PROTEIN-RELATED"/>
    <property type="match status" value="1"/>
</dbReference>
<feature type="transmembrane region" description="Helical" evidence="1">
    <location>
        <begin position="268"/>
        <end position="290"/>
    </location>
</feature>